<evidence type="ECO:0000259" key="1">
    <source>
        <dbReference type="Pfam" id="PF00646"/>
    </source>
</evidence>
<protein>
    <recommendedName>
        <fullName evidence="1">F-box domain-containing protein</fullName>
    </recommendedName>
</protein>
<dbReference type="EMBL" id="JALJOV010000120">
    <property type="protein sequence ID" value="KAK9866975.1"/>
    <property type="molecule type" value="Genomic_DNA"/>
</dbReference>
<sequence>MFQSQPLRLHQTAEAKNGLGFRQLDCPLRGLLILEPHSSFRKPARLRFSKLLKREFNRPATGLIILCSCHTMTSRSSIPSLGFGGLQAPLGQHCLQHLSLCQLFALRSTSRTMRELVDSHPHRAWTRAAADLLPPEALPAEQSNVGEWLTAIRHEWRRQQPARSASLLRTVQSVDFSGPCCHLLWSSRLDLLAVLCSAGSFIDTGFGAIWQSTASIKVVDPVNRETRGELRGPGEISGCHWTPGGDLLIAVFKRNGFEIVDPQTMTPICTAPEEVYERPHPGISWALGRSAGSEQRVLTAYLRGKHALIRCCLIRGEWHAARATIGPAGQFSGGCITPCGTALMVLKEAATGGASVSHWDLRAGQSHTIAPAYLSSGRFWPGHVSGPQMQPEWAPFPSAWPSLYAYVHMPEATPLGNGRFHAGPQALKLVDASKHNVLGSWSLADFSQLVVGNQRIKGSGIEKLHNVQWAPDGNHLAVYCDEYLVWILTFGCP</sequence>
<dbReference type="AlphaFoldDB" id="A0AAW1TE16"/>
<name>A0AAW1TE16_9CHLO</name>
<feature type="domain" description="F-box" evidence="1">
    <location>
        <begin position="92"/>
        <end position="121"/>
    </location>
</feature>
<dbReference type="InterPro" id="IPR001810">
    <property type="entry name" value="F-box_dom"/>
</dbReference>
<evidence type="ECO:0000313" key="3">
    <source>
        <dbReference type="Proteomes" id="UP001485043"/>
    </source>
</evidence>
<keyword evidence="3" id="KW-1185">Reference proteome</keyword>
<organism evidence="2 3">
    <name type="scientific">Apatococcus fuscideae</name>
    <dbReference type="NCBI Taxonomy" id="2026836"/>
    <lineage>
        <taxon>Eukaryota</taxon>
        <taxon>Viridiplantae</taxon>
        <taxon>Chlorophyta</taxon>
        <taxon>core chlorophytes</taxon>
        <taxon>Trebouxiophyceae</taxon>
        <taxon>Chlorellales</taxon>
        <taxon>Chlorellaceae</taxon>
        <taxon>Apatococcus</taxon>
    </lineage>
</organism>
<gene>
    <name evidence="2" type="ORF">WJX84_011742</name>
</gene>
<comment type="caution">
    <text evidence="2">The sequence shown here is derived from an EMBL/GenBank/DDBJ whole genome shotgun (WGS) entry which is preliminary data.</text>
</comment>
<dbReference type="Proteomes" id="UP001485043">
    <property type="component" value="Unassembled WGS sequence"/>
</dbReference>
<dbReference type="SUPFAM" id="SSF82171">
    <property type="entry name" value="DPP6 N-terminal domain-like"/>
    <property type="match status" value="1"/>
</dbReference>
<proteinExistence type="predicted"/>
<accession>A0AAW1TE16</accession>
<dbReference type="Pfam" id="PF00646">
    <property type="entry name" value="F-box"/>
    <property type="match status" value="1"/>
</dbReference>
<reference evidence="2 3" key="1">
    <citation type="journal article" date="2024" name="Nat. Commun.">
        <title>Phylogenomics reveals the evolutionary origins of lichenization in chlorophyte algae.</title>
        <authorList>
            <person name="Puginier C."/>
            <person name="Libourel C."/>
            <person name="Otte J."/>
            <person name="Skaloud P."/>
            <person name="Haon M."/>
            <person name="Grisel S."/>
            <person name="Petersen M."/>
            <person name="Berrin J.G."/>
            <person name="Delaux P.M."/>
            <person name="Dal Grande F."/>
            <person name="Keller J."/>
        </authorList>
    </citation>
    <scope>NUCLEOTIDE SEQUENCE [LARGE SCALE GENOMIC DNA]</scope>
    <source>
        <strain evidence="2 3">SAG 2523</strain>
    </source>
</reference>
<evidence type="ECO:0000313" key="2">
    <source>
        <dbReference type="EMBL" id="KAK9866975.1"/>
    </source>
</evidence>